<dbReference type="Gene3D" id="3.40.50.200">
    <property type="entry name" value="Peptidase S8/S53 domain"/>
    <property type="match status" value="1"/>
</dbReference>
<dbReference type="Pfam" id="PF02225">
    <property type="entry name" value="PA"/>
    <property type="match status" value="1"/>
</dbReference>
<keyword evidence="3 9" id="KW-0645">Protease</keyword>
<proteinExistence type="inferred from homology"/>
<evidence type="ECO:0000313" key="16">
    <source>
        <dbReference type="Proteomes" id="UP000559987"/>
    </source>
</evidence>
<keyword evidence="5 9" id="KW-0378">Hydrolase</keyword>
<evidence type="ECO:0000256" key="3">
    <source>
        <dbReference type="ARBA" id="ARBA00022670"/>
    </source>
</evidence>
<feature type="signal peptide" evidence="10">
    <location>
        <begin position="1"/>
        <end position="27"/>
    </location>
</feature>
<dbReference type="AlphaFoldDB" id="A0A839UR64"/>
<keyword evidence="6 9" id="KW-0720">Serine protease</keyword>
<evidence type="ECO:0000259" key="14">
    <source>
        <dbReference type="Pfam" id="PF05922"/>
    </source>
</evidence>
<evidence type="ECO:0000259" key="13">
    <source>
        <dbReference type="Pfam" id="PF04151"/>
    </source>
</evidence>
<keyword evidence="7" id="KW-0865">Zymogen</keyword>
<evidence type="ECO:0000313" key="15">
    <source>
        <dbReference type="EMBL" id="MBB3167897.1"/>
    </source>
</evidence>
<dbReference type="PRINTS" id="PR00723">
    <property type="entry name" value="SUBTILISIN"/>
</dbReference>
<feature type="domain" description="Peptidase S8/S53" evidence="11">
    <location>
        <begin position="475"/>
        <end position="543"/>
    </location>
</feature>
<dbReference type="GO" id="GO:0046872">
    <property type="term" value="F:metal ion binding"/>
    <property type="evidence" value="ECO:0007669"/>
    <property type="project" value="UniProtKB-KW"/>
</dbReference>
<evidence type="ECO:0000259" key="12">
    <source>
        <dbReference type="Pfam" id="PF02225"/>
    </source>
</evidence>
<feature type="domain" description="Peptidase S8/S53" evidence="11">
    <location>
        <begin position="166"/>
        <end position="363"/>
    </location>
</feature>
<feature type="active site" description="Charge relay system" evidence="8 9">
    <location>
        <position position="174"/>
    </location>
</feature>
<dbReference type="GO" id="GO:0005615">
    <property type="term" value="C:extracellular space"/>
    <property type="evidence" value="ECO:0007669"/>
    <property type="project" value="TreeGrafter"/>
</dbReference>
<comment type="caution">
    <text evidence="15">The sequence shown here is derived from an EMBL/GenBank/DDBJ whole genome shotgun (WGS) entry which is preliminary data.</text>
</comment>
<dbReference type="InterPro" id="IPR050131">
    <property type="entry name" value="Peptidase_S8_subtilisin-like"/>
</dbReference>
<dbReference type="InterPro" id="IPR037045">
    <property type="entry name" value="S8pro/Inhibitor_I9_sf"/>
</dbReference>
<evidence type="ECO:0000256" key="4">
    <source>
        <dbReference type="ARBA" id="ARBA00022723"/>
    </source>
</evidence>
<feature type="active site" description="Charge relay system" evidence="8 9">
    <location>
        <position position="214"/>
    </location>
</feature>
<dbReference type="Pfam" id="PF04151">
    <property type="entry name" value="PPC"/>
    <property type="match status" value="2"/>
</dbReference>
<evidence type="ECO:0000256" key="6">
    <source>
        <dbReference type="ARBA" id="ARBA00022825"/>
    </source>
</evidence>
<dbReference type="InterPro" id="IPR022398">
    <property type="entry name" value="Peptidase_S8_His-AS"/>
</dbReference>
<dbReference type="Gene3D" id="2.60.120.380">
    <property type="match status" value="2"/>
</dbReference>
<dbReference type="SUPFAM" id="SSF54897">
    <property type="entry name" value="Protease propeptides/inhibitors"/>
    <property type="match status" value="1"/>
</dbReference>
<dbReference type="InterPro" id="IPR023828">
    <property type="entry name" value="Peptidase_S8_Ser-AS"/>
</dbReference>
<evidence type="ECO:0000256" key="9">
    <source>
        <dbReference type="PROSITE-ProRule" id="PRU01240"/>
    </source>
</evidence>
<sequence>MKYPVRKIASAVTASILGIALSSQAGADNAVQQLAVQAGSSAVAQDGSHLPKRYIVKYKQTAANTAMAGAGYSVFSERDMAKARQKLAERGGKVRVNLKHNHAIAAELSEAAVAELRMDPAVEYVEEDVPRKLMSLYNDDIGNPTQTQLTPYAIYQSQANQLTLQSGQKVCVIDSGIAGSTGETGGLNNDFNWSTITGDNDSGTGNWFADGGPHGTHVAGTVGAADNGFGVIGMAPGVPMHIIKVFNDAGWGYSSDLAQAANLCAAAGANIITMSLGGGAANTTEENAFKNFTQNGGLVLAAAGNDGNNVRSYPAGYDSVMMVGANDADNNIADFSQFPACNTTKTNCVEVTAGGVNTLSTYPSGGATLPSLTASGVGYQSSAFENVGAASGSLFFMGTAEATNSGASGKVCLIDRGAISFHDKVKNCQNSGGIGAIIVNNVAGVLSGTLGDAASNTTSIPTVGAALEDRSALMGASTASISIEAGDYGYMSGTSMATPGVAGVAALVWSNHSTCTGTQIRNALKATAADAGAAGHDVYFGNGIVKAKAASDYLTQFGCDGDTGTPPPTGGDVLENGVAKTGLAASAGSDLKFTMEVPAGATNLSFDMSGGTGDADLYVRFGAEPTSSVYDCRPYATGNNESCPITTAQAGTYHVMVKAYSTFSGVNLTGSFTEPSTGGGGAGSASATDLSGARRSWSHYTVEIPAGMSIMNVNMSGGTGDADMYVRYGAQPTSSKYDCRPYQSGNTEACTHSSPAAGTWYISIYGYRAYSGVDLLIDWQ</sequence>
<keyword evidence="16" id="KW-1185">Reference proteome</keyword>
<feature type="domain" description="Peptidase C-terminal archaeal/bacterial" evidence="13">
    <location>
        <begin position="700"/>
        <end position="766"/>
    </location>
</feature>
<keyword evidence="2" id="KW-0134">Cell wall</keyword>
<dbReference type="EMBL" id="JACHXZ010000001">
    <property type="protein sequence ID" value="MBB3167897.1"/>
    <property type="molecule type" value="Genomic_DNA"/>
</dbReference>
<dbReference type="InterPro" id="IPR000209">
    <property type="entry name" value="Peptidase_S8/S53_dom"/>
</dbReference>
<dbReference type="PROSITE" id="PS00137">
    <property type="entry name" value="SUBTILASE_HIS"/>
    <property type="match status" value="1"/>
</dbReference>
<protein>
    <submittedName>
        <fullName evidence="15">Serine protease</fullName>
        <ecNumber evidence="15">3.4.21.-</ecNumber>
    </submittedName>
</protein>
<evidence type="ECO:0000256" key="2">
    <source>
        <dbReference type="ARBA" id="ARBA00022512"/>
    </source>
</evidence>
<dbReference type="PANTHER" id="PTHR43806">
    <property type="entry name" value="PEPTIDASE S8"/>
    <property type="match status" value="1"/>
</dbReference>
<dbReference type="Pfam" id="PF00082">
    <property type="entry name" value="Peptidase_S8"/>
    <property type="match status" value="2"/>
</dbReference>
<dbReference type="PROSITE" id="PS51892">
    <property type="entry name" value="SUBTILASE"/>
    <property type="match status" value="1"/>
</dbReference>
<dbReference type="GO" id="GO:0006508">
    <property type="term" value="P:proteolysis"/>
    <property type="evidence" value="ECO:0007669"/>
    <property type="project" value="UniProtKB-KW"/>
</dbReference>
<reference evidence="15 16" key="1">
    <citation type="submission" date="2020-08" db="EMBL/GenBank/DDBJ databases">
        <title>Genomic Encyclopedia of Type Strains, Phase III (KMG-III): the genomes of soil and plant-associated and newly described type strains.</title>
        <authorList>
            <person name="Whitman W."/>
        </authorList>
    </citation>
    <scope>NUCLEOTIDE SEQUENCE [LARGE SCALE GENOMIC DNA]</scope>
    <source>
        <strain evidence="15 16">CECT 8571</strain>
    </source>
</reference>
<organism evidence="15 16">
    <name type="scientific">Simiduia aestuariiviva</name>
    <dbReference type="NCBI Taxonomy" id="1510459"/>
    <lineage>
        <taxon>Bacteria</taxon>
        <taxon>Pseudomonadati</taxon>
        <taxon>Pseudomonadota</taxon>
        <taxon>Gammaproteobacteria</taxon>
        <taxon>Cellvibrionales</taxon>
        <taxon>Cellvibrionaceae</taxon>
        <taxon>Simiduia</taxon>
    </lineage>
</organism>
<name>A0A839UR64_9GAMM</name>
<dbReference type="Gene3D" id="3.50.30.30">
    <property type="match status" value="1"/>
</dbReference>
<dbReference type="Pfam" id="PF05922">
    <property type="entry name" value="Inhibitor_I9"/>
    <property type="match status" value="1"/>
</dbReference>
<dbReference type="EC" id="3.4.21.-" evidence="15"/>
<dbReference type="InterPro" id="IPR003137">
    <property type="entry name" value="PA_domain"/>
</dbReference>
<dbReference type="SUPFAM" id="SSF52743">
    <property type="entry name" value="Subtilisin-like"/>
    <property type="match status" value="1"/>
</dbReference>
<dbReference type="InterPro" id="IPR034202">
    <property type="entry name" value="Subtilisin_Carlsberg-like"/>
</dbReference>
<dbReference type="InterPro" id="IPR015500">
    <property type="entry name" value="Peptidase_S8_subtilisin-rel"/>
</dbReference>
<dbReference type="Proteomes" id="UP000559987">
    <property type="component" value="Unassembled WGS sequence"/>
</dbReference>
<dbReference type="Gene3D" id="3.30.70.80">
    <property type="entry name" value="Peptidase S8 propeptide/proteinase inhibitor I9"/>
    <property type="match status" value="1"/>
</dbReference>
<keyword evidence="2" id="KW-0964">Secreted</keyword>
<dbReference type="InterPro" id="IPR036852">
    <property type="entry name" value="Peptidase_S8/S53_dom_sf"/>
</dbReference>
<evidence type="ECO:0000256" key="8">
    <source>
        <dbReference type="PIRSR" id="PIRSR615500-1"/>
    </source>
</evidence>
<dbReference type="CDD" id="cd07477">
    <property type="entry name" value="Peptidases_S8_Subtilisin_subset"/>
    <property type="match status" value="1"/>
</dbReference>
<evidence type="ECO:0000256" key="10">
    <source>
        <dbReference type="SAM" id="SignalP"/>
    </source>
</evidence>
<feature type="domain" description="Peptidase C-terminal archaeal/bacterial" evidence="13">
    <location>
        <begin position="593"/>
        <end position="658"/>
    </location>
</feature>
<dbReference type="InterPro" id="IPR010259">
    <property type="entry name" value="S8pro/Inhibitor_I9"/>
</dbReference>
<comment type="similarity">
    <text evidence="1 9">Belongs to the peptidase S8 family.</text>
</comment>
<dbReference type="FunFam" id="2.60.120.380:FF:000013">
    <property type="entry name" value="Alkaline serine protease"/>
    <property type="match status" value="1"/>
</dbReference>
<dbReference type="PROSITE" id="PS00138">
    <property type="entry name" value="SUBTILASE_SER"/>
    <property type="match status" value="1"/>
</dbReference>
<accession>A0A839UR64</accession>
<feature type="active site" description="Charge relay system" evidence="8 9">
    <location>
        <position position="495"/>
    </location>
</feature>
<gene>
    <name evidence="15" type="ORF">FHS30_001073</name>
</gene>
<dbReference type="GO" id="GO:0004252">
    <property type="term" value="F:serine-type endopeptidase activity"/>
    <property type="evidence" value="ECO:0007669"/>
    <property type="project" value="UniProtKB-UniRule"/>
</dbReference>
<feature type="domain" description="Inhibitor I9" evidence="14">
    <location>
        <begin position="54"/>
        <end position="134"/>
    </location>
</feature>
<dbReference type="InterPro" id="IPR007280">
    <property type="entry name" value="Peptidase_C_arc/bac"/>
</dbReference>
<evidence type="ECO:0000259" key="11">
    <source>
        <dbReference type="Pfam" id="PF00082"/>
    </source>
</evidence>
<feature type="chain" id="PRO_5033028892" evidence="10">
    <location>
        <begin position="28"/>
        <end position="780"/>
    </location>
</feature>
<feature type="domain" description="PA" evidence="12">
    <location>
        <begin position="406"/>
        <end position="470"/>
    </location>
</feature>
<keyword evidence="4" id="KW-0479">Metal-binding</keyword>
<evidence type="ECO:0000256" key="7">
    <source>
        <dbReference type="ARBA" id="ARBA00023145"/>
    </source>
</evidence>
<dbReference type="RefSeq" id="WP_183908994.1">
    <property type="nucleotide sequence ID" value="NZ_JACHXZ010000001.1"/>
</dbReference>
<keyword evidence="10" id="KW-0732">Signal</keyword>
<evidence type="ECO:0000256" key="1">
    <source>
        <dbReference type="ARBA" id="ARBA00011073"/>
    </source>
</evidence>
<dbReference type="PANTHER" id="PTHR43806:SF11">
    <property type="entry name" value="CEREVISIN-RELATED"/>
    <property type="match status" value="1"/>
</dbReference>
<evidence type="ECO:0000256" key="5">
    <source>
        <dbReference type="ARBA" id="ARBA00022801"/>
    </source>
</evidence>